<keyword evidence="3" id="KW-0804">Transcription</keyword>
<dbReference type="AlphaFoldDB" id="A0AAU7QQP1"/>
<feature type="domain" description="HTH araC/xylS-type" evidence="4">
    <location>
        <begin position="220"/>
        <end position="318"/>
    </location>
</feature>
<name>A0AAU7QQP1_9GAMM</name>
<reference evidence="5" key="1">
    <citation type="submission" date="2024-06" db="EMBL/GenBank/DDBJ databases">
        <authorList>
            <person name="Sun Y."/>
        </authorList>
    </citation>
    <scope>NUCLEOTIDE SEQUENCE</scope>
    <source>
        <strain evidence="5">IGA1.0</strain>
    </source>
</reference>
<dbReference type="GO" id="GO:0003700">
    <property type="term" value="F:DNA-binding transcription factor activity"/>
    <property type="evidence" value="ECO:0007669"/>
    <property type="project" value="InterPro"/>
</dbReference>
<gene>
    <name evidence="5" type="ORF">ABNK63_08415</name>
</gene>
<dbReference type="Gene3D" id="1.10.10.60">
    <property type="entry name" value="Homeodomain-like"/>
    <property type="match status" value="1"/>
</dbReference>
<dbReference type="SMART" id="SM00342">
    <property type="entry name" value="HTH_ARAC"/>
    <property type="match status" value="1"/>
</dbReference>
<evidence type="ECO:0000259" key="4">
    <source>
        <dbReference type="PROSITE" id="PS01124"/>
    </source>
</evidence>
<evidence type="ECO:0000256" key="3">
    <source>
        <dbReference type="ARBA" id="ARBA00023163"/>
    </source>
</evidence>
<dbReference type="PROSITE" id="PS00041">
    <property type="entry name" value="HTH_ARAC_FAMILY_1"/>
    <property type="match status" value="1"/>
</dbReference>
<organism evidence="5">
    <name type="scientific">Rhodanobacter sp. IGA1.0</name>
    <dbReference type="NCBI Taxonomy" id="3158582"/>
    <lineage>
        <taxon>Bacteria</taxon>
        <taxon>Pseudomonadati</taxon>
        <taxon>Pseudomonadota</taxon>
        <taxon>Gammaproteobacteria</taxon>
        <taxon>Lysobacterales</taxon>
        <taxon>Rhodanobacteraceae</taxon>
        <taxon>Rhodanobacter</taxon>
    </lineage>
</organism>
<dbReference type="RefSeq" id="WP_007808790.1">
    <property type="nucleotide sequence ID" value="NZ_CP157948.1"/>
</dbReference>
<dbReference type="PROSITE" id="PS01124">
    <property type="entry name" value="HTH_ARAC_FAMILY_2"/>
    <property type="match status" value="1"/>
</dbReference>
<evidence type="ECO:0000256" key="2">
    <source>
        <dbReference type="ARBA" id="ARBA00023125"/>
    </source>
</evidence>
<keyword evidence="2" id="KW-0238">DNA-binding</keyword>
<dbReference type="InterPro" id="IPR009057">
    <property type="entry name" value="Homeodomain-like_sf"/>
</dbReference>
<dbReference type="PANTHER" id="PTHR46796:SF6">
    <property type="entry name" value="ARAC SUBFAMILY"/>
    <property type="match status" value="1"/>
</dbReference>
<dbReference type="InterPro" id="IPR050204">
    <property type="entry name" value="AraC_XylS_family_regulators"/>
</dbReference>
<dbReference type="InterPro" id="IPR018062">
    <property type="entry name" value="HTH_AraC-typ_CS"/>
</dbReference>
<evidence type="ECO:0000256" key="1">
    <source>
        <dbReference type="ARBA" id="ARBA00023015"/>
    </source>
</evidence>
<dbReference type="GO" id="GO:0043565">
    <property type="term" value="F:sequence-specific DNA binding"/>
    <property type="evidence" value="ECO:0007669"/>
    <property type="project" value="InterPro"/>
</dbReference>
<protein>
    <submittedName>
        <fullName evidence="5">Helix-turn-helix domain-containing protein</fullName>
    </submittedName>
</protein>
<accession>A0AAU7QQP1</accession>
<proteinExistence type="predicted"/>
<dbReference type="EMBL" id="CP157948">
    <property type="protein sequence ID" value="XBS91633.1"/>
    <property type="molecule type" value="Genomic_DNA"/>
</dbReference>
<keyword evidence="1" id="KW-0805">Transcription regulation</keyword>
<evidence type="ECO:0000313" key="5">
    <source>
        <dbReference type="EMBL" id="XBS91633.1"/>
    </source>
</evidence>
<dbReference type="SUPFAM" id="SSF46689">
    <property type="entry name" value="Homeodomain-like"/>
    <property type="match status" value="1"/>
</dbReference>
<dbReference type="InterPro" id="IPR018060">
    <property type="entry name" value="HTH_AraC"/>
</dbReference>
<sequence>MDTPVPAKGRQTALPCRTFSTALIEPRLRSRAYARWIAPLAEVQPDDDEPMDASIVVFELGSLRVAQSSASPARYRRDAALIARSPLSQCVLLRLLLSGSARGSFGKRGTVELRMGDIYLNDLAQPAELWEAGCAHLNLLLRHKAIDQAHSPLHGRVLRKDHLPCRMLTQHLLHLLGTLPGIEASHAGKAASATLAVVRGCLRAESRQRDRPQWAETLHVRIREHIEAQLGDHELSAAVLQRRFHVSRAQLYRMFADSGGVQHYIRDRRVEAVHRDLREQPERNISDLAFSHGFSSERQFQRAFRARYGRTASEVRERLQLF</sequence>
<dbReference type="PANTHER" id="PTHR46796">
    <property type="entry name" value="HTH-TYPE TRANSCRIPTIONAL ACTIVATOR RHAS-RELATED"/>
    <property type="match status" value="1"/>
</dbReference>
<dbReference type="Pfam" id="PF12833">
    <property type="entry name" value="HTH_18"/>
    <property type="match status" value="1"/>
</dbReference>